<protein>
    <submittedName>
        <fullName evidence="5">Fungal-trans domain-containing protein</fullName>
    </submittedName>
</protein>
<reference evidence="5" key="1">
    <citation type="submission" date="2020-05" db="EMBL/GenBank/DDBJ databases">
        <title>Mycena genomes resolve the evolution of fungal bioluminescence.</title>
        <authorList>
            <person name="Tsai I.J."/>
        </authorList>
    </citation>
    <scope>NUCLEOTIDE SEQUENCE</scope>
    <source>
        <strain evidence="5">171206Taipei</strain>
    </source>
</reference>
<feature type="region of interest" description="Disordered" evidence="3">
    <location>
        <begin position="124"/>
        <end position="149"/>
    </location>
</feature>
<dbReference type="EMBL" id="JACAZF010000003">
    <property type="protein sequence ID" value="KAF7309610.1"/>
    <property type="molecule type" value="Genomic_DNA"/>
</dbReference>
<dbReference type="AlphaFoldDB" id="A0A8H6T553"/>
<dbReference type="OrthoDB" id="424974at2759"/>
<evidence type="ECO:0000259" key="4">
    <source>
        <dbReference type="SMART" id="SM00906"/>
    </source>
</evidence>
<dbReference type="InterPro" id="IPR007219">
    <property type="entry name" value="XnlR_reg_dom"/>
</dbReference>
<sequence length="736" mass="82535">MASVGGQRQKRRAAALSCAECRRLKLKCSRQFPCRKAALQFVPKAREIAFHDAFQVIYNIPGSLTTGKGNRFVLANTEVLHEKILELSNRIRQLEDGLLDSHTQTSSTPHPLLAPQLLAIKRPLERDRPDMPLKSDKPDSSNEGVEAMGSLSISDGGRSTFFGQAANSWYLLKNETASDDEEVGSPQTDHILPKDLPWLAYSFPFTTTSINGTGEDVRTTLLNLLPNAGIAQRFSESYYRHAAWMYTPISENDFYEKIFTPIYDFNGDHVSAHSLSVLFMVMALGALVDLNMPAHSAEATELYQLGRAALAIDSVLEEPSIPGIQALLLMCHYMFWAGIDGPRWVIMGLVVKLAHSIGLHRDSERWNLDPVETHNRRCLLYEIYTYDSWQSLTFGRPPTFSLAHIDTKRPQEPTTNPGEMSFAAWKHAWSSECLSVLHDRVFGARPPPYSTVMELDKKVRNYKVPQNLQVPGFLTSKTTVESEPPTIELTMQRYCAFGIKEIALFYMHRGFFAQALADNSQDPMGSKYGPSVLAAYRSACTFVGLIESLFKQQPVLTERVGFYFTHVFSCCIVLGSIAMKPHLTIAPSALSHFESACRLFESLTDRAQTVKMLPVLHRLKTRAHEALMTPSPRILDPTFSPQVKTEVDEIAALGGVTRLVTRRTMSPSSPSSDSPSPPVTLDTPQSWTGFSQFQEYGYPHHTNNGQGYDEFNSYSEVQYAPDLSYSWQNFVQQFKE</sequence>
<evidence type="ECO:0000256" key="3">
    <source>
        <dbReference type="SAM" id="MobiDB-lite"/>
    </source>
</evidence>
<comment type="subcellular location">
    <subcellularLocation>
        <location evidence="1">Nucleus</location>
    </subcellularLocation>
</comment>
<name>A0A8H6T553_9AGAR</name>
<dbReference type="SMART" id="SM00906">
    <property type="entry name" value="Fungal_trans"/>
    <property type="match status" value="1"/>
</dbReference>
<keyword evidence="2" id="KW-0539">Nucleus</keyword>
<evidence type="ECO:0000256" key="1">
    <source>
        <dbReference type="ARBA" id="ARBA00004123"/>
    </source>
</evidence>
<dbReference type="Pfam" id="PF04082">
    <property type="entry name" value="Fungal_trans"/>
    <property type="match status" value="1"/>
</dbReference>
<gene>
    <name evidence="5" type="ORF">MIND_00332000</name>
</gene>
<dbReference type="InterPro" id="IPR001138">
    <property type="entry name" value="Zn2Cys6_DnaBD"/>
</dbReference>
<evidence type="ECO:0000313" key="6">
    <source>
        <dbReference type="Proteomes" id="UP000636479"/>
    </source>
</evidence>
<accession>A0A8H6T553</accession>
<organism evidence="5 6">
    <name type="scientific">Mycena indigotica</name>
    <dbReference type="NCBI Taxonomy" id="2126181"/>
    <lineage>
        <taxon>Eukaryota</taxon>
        <taxon>Fungi</taxon>
        <taxon>Dikarya</taxon>
        <taxon>Basidiomycota</taxon>
        <taxon>Agaricomycotina</taxon>
        <taxon>Agaricomycetes</taxon>
        <taxon>Agaricomycetidae</taxon>
        <taxon>Agaricales</taxon>
        <taxon>Marasmiineae</taxon>
        <taxon>Mycenaceae</taxon>
        <taxon>Mycena</taxon>
    </lineage>
</organism>
<dbReference type="GO" id="GO:0000981">
    <property type="term" value="F:DNA-binding transcription factor activity, RNA polymerase II-specific"/>
    <property type="evidence" value="ECO:0007669"/>
    <property type="project" value="InterPro"/>
</dbReference>
<comment type="caution">
    <text evidence="5">The sequence shown here is derived from an EMBL/GenBank/DDBJ whole genome shotgun (WGS) entry which is preliminary data.</text>
</comment>
<dbReference type="PANTHER" id="PTHR31001:SF56">
    <property type="entry name" value="ZN(2)-C6 FUNGAL-TYPE DOMAIN-CONTAINING PROTEIN"/>
    <property type="match status" value="1"/>
</dbReference>
<dbReference type="GO" id="GO:0003677">
    <property type="term" value="F:DNA binding"/>
    <property type="evidence" value="ECO:0007669"/>
    <property type="project" value="InterPro"/>
</dbReference>
<evidence type="ECO:0000256" key="2">
    <source>
        <dbReference type="ARBA" id="ARBA00023242"/>
    </source>
</evidence>
<feature type="domain" description="Xylanolytic transcriptional activator regulatory" evidence="4">
    <location>
        <begin position="343"/>
        <end position="416"/>
    </location>
</feature>
<dbReference type="InterPro" id="IPR050613">
    <property type="entry name" value="Sec_Metabolite_Reg"/>
</dbReference>
<keyword evidence="6" id="KW-1185">Reference proteome</keyword>
<dbReference type="CDD" id="cd00067">
    <property type="entry name" value="GAL4"/>
    <property type="match status" value="1"/>
</dbReference>
<proteinExistence type="predicted"/>
<dbReference type="Proteomes" id="UP000636479">
    <property type="component" value="Unassembled WGS sequence"/>
</dbReference>
<dbReference type="GO" id="GO:0008270">
    <property type="term" value="F:zinc ion binding"/>
    <property type="evidence" value="ECO:0007669"/>
    <property type="project" value="InterPro"/>
</dbReference>
<dbReference type="CDD" id="cd12148">
    <property type="entry name" value="fungal_TF_MHR"/>
    <property type="match status" value="1"/>
</dbReference>
<feature type="compositionally biased region" description="Basic and acidic residues" evidence="3">
    <location>
        <begin position="124"/>
        <end position="140"/>
    </location>
</feature>
<dbReference type="PANTHER" id="PTHR31001">
    <property type="entry name" value="UNCHARACTERIZED TRANSCRIPTIONAL REGULATORY PROTEIN"/>
    <property type="match status" value="1"/>
</dbReference>
<evidence type="ECO:0000313" key="5">
    <source>
        <dbReference type="EMBL" id="KAF7309610.1"/>
    </source>
</evidence>
<dbReference type="GO" id="GO:0006351">
    <property type="term" value="P:DNA-templated transcription"/>
    <property type="evidence" value="ECO:0007669"/>
    <property type="project" value="InterPro"/>
</dbReference>
<dbReference type="GeneID" id="59342691"/>
<dbReference type="GO" id="GO:0005634">
    <property type="term" value="C:nucleus"/>
    <property type="evidence" value="ECO:0007669"/>
    <property type="project" value="UniProtKB-SubCell"/>
</dbReference>
<feature type="region of interest" description="Disordered" evidence="3">
    <location>
        <begin position="661"/>
        <end position="684"/>
    </location>
</feature>
<dbReference type="RefSeq" id="XP_037223060.1">
    <property type="nucleotide sequence ID" value="XM_037360175.1"/>
</dbReference>